<dbReference type="Proteomes" id="UP001648503">
    <property type="component" value="Unassembled WGS sequence"/>
</dbReference>
<evidence type="ECO:0000256" key="1">
    <source>
        <dbReference type="SAM" id="MobiDB-lite"/>
    </source>
</evidence>
<protein>
    <recommendedName>
        <fullName evidence="2">Protein kinase domain-containing protein</fullName>
    </recommendedName>
</protein>
<feature type="compositionally biased region" description="Polar residues" evidence="1">
    <location>
        <begin position="17"/>
        <end position="28"/>
    </location>
</feature>
<dbReference type="EMBL" id="JAFCIX010000406">
    <property type="protein sequence ID" value="KAH6591506.1"/>
    <property type="molecule type" value="Genomic_DNA"/>
</dbReference>
<evidence type="ECO:0000313" key="4">
    <source>
        <dbReference type="Proteomes" id="UP001648503"/>
    </source>
</evidence>
<feature type="compositionally biased region" description="Polar residues" evidence="1">
    <location>
        <begin position="554"/>
        <end position="572"/>
    </location>
</feature>
<sequence>MSTREAGAADIGIDAASQSSKWPKQRSSYAGDMSFPTEKRQPLLLHQPQPTIQRTDPAACSYPSFTFAKDSIFYKEPLNVEPNSTAYSSCGSWPLKHSVPSHAIPPIVTQQPESRAESQSMRIPFASQESKPISRNFIFDTVQSISKPAVKMNATELAALRAGRDIQQAPSPSSACSTLPCSDDGGARITEPQKCSNANSSQSCVMGNEVRSMTVPLSLPSQSTQQHHHNNSSYHDFSFAKGSDNIMNTTQQQQSFSQHWGADLAKVDTAYLRSMNRDTRRGFIDLDEVMIPTSRLYPAIMPETTTDISMKMAGRSSNSSSPPPLISALHRSSSTTHDMSLSSKRGFQNDDDDEKTQLATNDIAKSTNISDNNKVCRPAKQLHGSKSLPKTKLDLLATPSPITHPAVWNQINLSFLPTAKNFLGEGRYAEVYRGSYTLSGDAGLSIGSPRSAQSSQALSSVTCAALGGRRRSSTLVSGQSPADTPFFDCAVKRLHATTEAQSIGLAESFILRRVAGLHRNIVSLIGVKDEADLHALTVKNKLVQLLDTFPSMQVEPTQHSAKSTANQSVQSYSKPPSTASGKKKSPTAATAPNPAPQLLLVLEYLPNGNLWDWAMRHKESVGRILWMKWARELAGAIEAIHSIGIVHHDIKPHNILLSDLLDIRLADFGNACFVPEMGPDQILERLSPTAASPASFNHTGAGDSSLKKESPAHNSPHTPNTQQHCETLRDDTTISSEPLLSEPLLKQIMPFAHATSSPSDLHQIESSSLKRPVAVPPALLISSHSLKSDLPSTTTPSLARQSTPVLPGSPTSPNSQSLTNGLGRGTLAYSAPDLFNSTTAYSFPVDMYSLGVTLYALISGCEPFGLARTSVHMMVGIQRGFFESGMQHSRIFSGPSQRGGGRSGEVMDDPAGFVWKFMNGEAVPDAIVKLLRRLLSRDPALRPLASETVSILEYIDAAI</sequence>
<dbReference type="PANTHER" id="PTHR44329">
    <property type="entry name" value="SERINE/THREONINE-PROTEIN KINASE TNNI3K-RELATED"/>
    <property type="match status" value="1"/>
</dbReference>
<dbReference type="PROSITE" id="PS50011">
    <property type="entry name" value="PROTEIN_KINASE_DOM"/>
    <property type="match status" value="1"/>
</dbReference>
<dbReference type="SUPFAM" id="SSF56112">
    <property type="entry name" value="Protein kinase-like (PK-like)"/>
    <property type="match status" value="1"/>
</dbReference>
<dbReference type="InterPro" id="IPR000719">
    <property type="entry name" value="Prot_kinase_dom"/>
</dbReference>
<dbReference type="SMART" id="SM00220">
    <property type="entry name" value="S_TKc"/>
    <property type="match status" value="1"/>
</dbReference>
<feature type="region of interest" description="Disordered" evidence="1">
    <location>
        <begin position="693"/>
        <end position="726"/>
    </location>
</feature>
<name>A0ABQ8F3H4_9FUNG</name>
<gene>
    <name evidence="3" type="ORF">BASA50_008682</name>
</gene>
<evidence type="ECO:0000313" key="3">
    <source>
        <dbReference type="EMBL" id="KAH6591506.1"/>
    </source>
</evidence>
<proteinExistence type="predicted"/>
<evidence type="ECO:0000259" key="2">
    <source>
        <dbReference type="PROSITE" id="PS50011"/>
    </source>
</evidence>
<comment type="caution">
    <text evidence="3">The sequence shown here is derived from an EMBL/GenBank/DDBJ whole genome shotgun (WGS) entry which is preliminary data.</text>
</comment>
<dbReference type="InterPro" id="IPR011009">
    <property type="entry name" value="Kinase-like_dom_sf"/>
</dbReference>
<dbReference type="CDD" id="cd00180">
    <property type="entry name" value="PKc"/>
    <property type="match status" value="1"/>
</dbReference>
<feature type="region of interest" description="Disordered" evidence="1">
    <location>
        <begin position="312"/>
        <end position="355"/>
    </location>
</feature>
<feature type="compositionally biased region" description="Low complexity" evidence="1">
    <location>
        <begin position="1"/>
        <end position="16"/>
    </location>
</feature>
<organism evidence="3 4">
    <name type="scientific">Batrachochytrium salamandrivorans</name>
    <dbReference type="NCBI Taxonomy" id="1357716"/>
    <lineage>
        <taxon>Eukaryota</taxon>
        <taxon>Fungi</taxon>
        <taxon>Fungi incertae sedis</taxon>
        <taxon>Chytridiomycota</taxon>
        <taxon>Chytridiomycota incertae sedis</taxon>
        <taxon>Chytridiomycetes</taxon>
        <taxon>Rhizophydiales</taxon>
        <taxon>Rhizophydiales incertae sedis</taxon>
        <taxon>Batrachochytrium</taxon>
    </lineage>
</organism>
<feature type="compositionally biased region" description="Low complexity" evidence="1">
    <location>
        <begin position="332"/>
        <end position="343"/>
    </location>
</feature>
<reference evidence="3 4" key="1">
    <citation type="submission" date="2021-02" db="EMBL/GenBank/DDBJ databases">
        <title>Variation within the Batrachochytrium salamandrivorans European outbreak.</title>
        <authorList>
            <person name="Kelly M."/>
            <person name="Pasmans F."/>
            <person name="Shea T.P."/>
            <person name="Munoz J.F."/>
            <person name="Carranza S."/>
            <person name="Cuomo C.A."/>
            <person name="Martel A."/>
        </authorList>
    </citation>
    <scope>NUCLEOTIDE SEQUENCE [LARGE SCALE GENOMIC DNA]</scope>
    <source>
        <strain evidence="3 4">AMFP18/2</strain>
    </source>
</reference>
<dbReference type="InterPro" id="IPR051681">
    <property type="entry name" value="Ser/Thr_Kinases-Pseudokinases"/>
</dbReference>
<feature type="domain" description="Protein kinase" evidence="2">
    <location>
        <begin position="417"/>
        <end position="955"/>
    </location>
</feature>
<feature type="region of interest" description="Disordered" evidence="1">
    <location>
        <begin position="786"/>
        <end position="820"/>
    </location>
</feature>
<feature type="compositionally biased region" description="Low complexity" evidence="1">
    <location>
        <begin position="573"/>
        <end position="592"/>
    </location>
</feature>
<dbReference type="Gene3D" id="1.10.510.10">
    <property type="entry name" value="Transferase(Phosphotransferase) domain 1"/>
    <property type="match status" value="2"/>
</dbReference>
<dbReference type="Pfam" id="PF00069">
    <property type="entry name" value="Pkinase"/>
    <property type="match status" value="2"/>
</dbReference>
<keyword evidence="4" id="KW-1185">Reference proteome</keyword>
<dbReference type="InterPro" id="IPR008271">
    <property type="entry name" value="Ser/Thr_kinase_AS"/>
</dbReference>
<dbReference type="PROSITE" id="PS00108">
    <property type="entry name" value="PROTEIN_KINASE_ST"/>
    <property type="match status" value="1"/>
</dbReference>
<accession>A0ABQ8F3H4</accession>
<feature type="compositionally biased region" description="Polar residues" evidence="1">
    <location>
        <begin position="712"/>
        <end position="725"/>
    </location>
</feature>
<feature type="region of interest" description="Disordered" evidence="1">
    <location>
        <begin position="1"/>
        <end position="35"/>
    </location>
</feature>
<feature type="region of interest" description="Disordered" evidence="1">
    <location>
        <begin position="554"/>
        <end position="592"/>
    </location>
</feature>